<comment type="caution">
    <text evidence="2">The sequence shown here is derived from an EMBL/GenBank/DDBJ whole genome shotgun (WGS) entry which is preliminary data.</text>
</comment>
<keyword evidence="3" id="KW-1185">Reference proteome</keyword>
<protein>
    <submittedName>
        <fullName evidence="2">Uncharacterized protein</fullName>
    </submittedName>
</protein>
<dbReference type="Proteomes" id="UP000546257">
    <property type="component" value="Unassembled WGS sequence"/>
</dbReference>
<name>A0A7J9SDN6_9EURY</name>
<evidence type="ECO:0000313" key="3">
    <source>
        <dbReference type="Proteomes" id="UP000546257"/>
    </source>
</evidence>
<evidence type="ECO:0000256" key="1">
    <source>
        <dbReference type="SAM" id="MobiDB-lite"/>
    </source>
</evidence>
<feature type="region of interest" description="Disordered" evidence="1">
    <location>
        <begin position="1"/>
        <end position="29"/>
    </location>
</feature>
<sequence>MDTADGSLENNLSSGMTPEPDNEMITDGGFNTGVVESICEFVREDLDRGEWKIYYAKRIAKYTPYSAARIGWYLGKICGVQSTGQEIDIADFAPEIEIEQWIPASSVCRWRIERHAPSDTPEEANEPLVTDGGRRGILRVCGTCGDLFIEPTDGADTTECPDCRLRSDGGLSDSFDEFVDPQTDDDRPCESCGDAVPRRFLEEGVCIGCRVHQAAAEGQR</sequence>
<dbReference type="RefSeq" id="WP_185191413.1">
    <property type="nucleotide sequence ID" value="NZ_JACKXD010000001.1"/>
</dbReference>
<accession>A0A7J9SDN6</accession>
<organism evidence="2 3">
    <name type="scientific">Halobellus ruber</name>
    <dbReference type="NCBI Taxonomy" id="2761102"/>
    <lineage>
        <taxon>Archaea</taxon>
        <taxon>Methanobacteriati</taxon>
        <taxon>Methanobacteriota</taxon>
        <taxon>Stenosarchaea group</taxon>
        <taxon>Halobacteria</taxon>
        <taxon>Halobacteriales</taxon>
        <taxon>Haloferacaceae</taxon>
        <taxon>Halobellus</taxon>
    </lineage>
</organism>
<proteinExistence type="predicted"/>
<reference evidence="2 3" key="1">
    <citation type="submission" date="2020-08" db="EMBL/GenBank/DDBJ databases">
        <authorList>
            <person name="Seo M.-J."/>
        </authorList>
    </citation>
    <scope>NUCLEOTIDE SEQUENCE [LARGE SCALE GENOMIC DNA]</scope>
    <source>
        <strain evidence="2 3">MBLA0160</strain>
    </source>
</reference>
<gene>
    <name evidence="2" type="ORF">H5V44_01750</name>
</gene>
<dbReference type="AlphaFoldDB" id="A0A7J9SDN6"/>
<dbReference type="EMBL" id="JACKXD010000001">
    <property type="protein sequence ID" value="MBB6645035.1"/>
    <property type="molecule type" value="Genomic_DNA"/>
</dbReference>
<evidence type="ECO:0000313" key="2">
    <source>
        <dbReference type="EMBL" id="MBB6645035.1"/>
    </source>
</evidence>